<protein>
    <submittedName>
        <fullName evidence="1">Uncharacterized protein</fullName>
    </submittedName>
</protein>
<name>A0A077W6G5_SALTM</name>
<proteinExistence type="predicted"/>
<dbReference type="RefSeq" id="WP_000228894.1">
    <property type="nucleotide sequence ID" value="NC_024983.1"/>
</dbReference>
<dbReference type="AlphaFoldDB" id="A0A077W6G5"/>
<comment type="caution">
    <text evidence="1">The sequence shown here is derived from an EMBL/GenBank/DDBJ whole genome shotgun (WGS) entry which is preliminary data.</text>
</comment>
<dbReference type="EMBL" id="AAHUQY010000021">
    <property type="protein sequence ID" value="ECA5342756.1"/>
    <property type="molecule type" value="Genomic_DNA"/>
</dbReference>
<sequence length="171" mass="19081">MVEARYQGKPVSSLPEEAFAEGLSRSGLSPVLLLASPTTVPVTTDERWWLAKENVSGHYGRIFYAAVRELVIRSDIISVVRSIADENFTSEHMGYFERLTSDEKEVVFSDYLRTLAEGGLTCTEKNLVKLTQDLYPIDATPDNIRKLSTDRDALNELHIDGMVLFITGPAL</sequence>
<dbReference type="GeneID" id="39817242"/>
<gene>
    <name evidence="1" type="ORF">ELS01_20450</name>
</gene>
<reference evidence="1" key="1">
    <citation type="submission" date="2018-12" db="EMBL/GenBank/DDBJ databases">
        <authorList>
            <person name="Ashton P.M."/>
            <person name="Dallman T."/>
            <person name="Nair S."/>
            <person name="De Pinna E."/>
            <person name="Peters T."/>
            <person name="Grant K."/>
        </authorList>
    </citation>
    <scope>NUCLEOTIDE SEQUENCE</scope>
    <source>
        <strain evidence="1">582921</strain>
    </source>
</reference>
<evidence type="ECO:0000313" key="1">
    <source>
        <dbReference type="EMBL" id="ECA5342756.1"/>
    </source>
</evidence>
<accession>A0A077W6G5</accession>
<organism evidence="1">
    <name type="scientific">Salmonella typhimurium</name>
    <dbReference type="NCBI Taxonomy" id="90371"/>
    <lineage>
        <taxon>Bacteria</taxon>
        <taxon>Pseudomonadati</taxon>
        <taxon>Pseudomonadota</taxon>
        <taxon>Gammaproteobacteria</taxon>
        <taxon>Enterobacterales</taxon>
        <taxon>Enterobacteriaceae</taxon>
        <taxon>Salmonella</taxon>
    </lineage>
</organism>